<dbReference type="SUPFAM" id="SSF53850">
    <property type="entry name" value="Periplasmic binding protein-like II"/>
    <property type="match status" value="1"/>
</dbReference>
<dbReference type="InterPro" id="IPR039424">
    <property type="entry name" value="SBP_5"/>
</dbReference>
<dbReference type="Proteomes" id="UP001204061">
    <property type="component" value="Unassembled WGS sequence"/>
</dbReference>
<comment type="subcellular location">
    <subcellularLocation>
        <location evidence="1">Cell envelope</location>
    </subcellularLocation>
</comment>
<evidence type="ECO:0000256" key="2">
    <source>
        <dbReference type="ARBA" id="ARBA00005695"/>
    </source>
</evidence>
<dbReference type="Gene3D" id="3.90.76.10">
    <property type="entry name" value="Dipeptide-binding Protein, Domain 1"/>
    <property type="match status" value="1"/>
</dbReference>
<dbReference type="Gene3D" id="3.40.190.10">
    <property type="entry name" value="Periplasmic binding protein-like II"/>
    <property type="match status" value="1"/>
</dbReference>
<feature type="non-terminal residue" evidence="7">
    <location>
        <position position="123"/>
    </location>
</feature>
<evidence type="ECO:0000256" key="1">
    <source>
        <dbReference type="ARBA" id="ARBA00004196"/>
    </source>
</evidence>
<feature type="signal peptide" evidence="5">
    <location>
        <begin position="1"/>
        <end position="20"/>
    </location>
</feature>
<dbReference type="RefSeq" id="WP_257725684.1">
    <property type="nucleotide sequence ID" value="NZ_JANLFC010000052.1"/>
</dbReference>
<keyword evidence="3" id="KW-0813">Transport</keyword>
<dbReference type="GO" id="GO:0030288">
    <property type="term" value="C:outer membrane-bounded periplasmic space"/>
    <property type="evidence" value="ECO:0007669"/>
    <property type="project" value="TreeGrafter"/>
</dbReference>
<evidence type="ECO:0000313" key="7">
    <source>
        <dbReference type="EMBL" id="MCR4449926.1"/>
    </source>
</evidence>
<reference evidence="7" key="1">
    <citation type="submission" date="2022-08" db="EMBL/GenBank/DDBJ databases">
        <title>A global survey of hypervirulent Aeromonas hydrophila identified this emerging pathogen in farmed fish in the lower Mekong River basin.</title>
        <authorList>
            <person name="Xu T."/>
            <person name="Rasmussen-Ivey C.R."/>
            <person name="Moen F.S."/>
            <person name="Fernandez Bravo A."/>
            <person name="Lamy B."/>
            <person name="Beaz-Hidalgo R."/>
            <person name="Khan C.D."/>
            <person name="Castro Escarpulli G."/>
            <person name="Yasin I.S.M."/>
            <person name="Figueras M.J."/>
            <person name="Azzam Sayuti M."/>
            <person name="Karim M.M."/>
            <person name="Alam K.M."/>
            <person name="Le T.T.T."/>
            <person name="Thao N.H.P."/>
            <person name="Addo S."/>
            <person name="Duodu S."/>
            <person name="Ali S."/>
            <person name="Mey S."/>
            <person name="Somony T."/>
            <person name="Liles M.R."/>
        </authorList>
    </citation>
    <scope>NUCLEOTIDE SEQUENCE</scope>
    <source>
        <strain evidence="7">0.14</strain>
    </source>
</reference>
<proteinExistence type="inferred from homology"/>
<feature type="chain" id="PRO_5043565978" evidence="5">
    <location>
        <begin position="21"/>
        <end position="123"/>
    </location>
</feature>
<dbReference type="EMBL" id="JANLFC010000052">
    <property type="protein sequence ID" value="MCR4449926.1"/>
    <property type="molecule type" value="Genomic_DNA"/>
</dbReference>
<gene>
    <name evidence="7" type="ORF">NS965_16190</name>
</gene>
<dbReference type="PANTHER" id="PTHR30290">
    <property type="entry name" value="PERIPLASMIC BINDING COMPONENT OF ABC TRANSPORTER"/>
    <property type="match status" value="1"/>
</dbReference>
<dbReference type="InterPro" id="IPR000914">
    <property type="entry name" value="SBP_5_dom"/>
</dbReference>
<dbReference type="AlphaFoldDB" id="A0AAW5MI50"/>
<keyword evidence="4 5" id="KW-0732">Signal</keyword>
<protein>
    <submittedName>
        <fullName evidence="7">ABC transporter substrate-binding protein</fullName>
    </submittedName>
</protein>
<dbReference type="GO" id="GO:0015833">
    <property type="term" value="P:peptide transport"/>
    <property type="evidence" value="ECO:0007669"/>
    <property type="project" value="TreeGrafter"/>
</dbReference>
<evidence type="ECO:0000256" key="4">
    <source>
        <dbReference type="ARBA" id="ARBA00022729"/>
    </source>
</evidence>
<feature type="domain" description="Solute-binding protein family 5" evidence="6">
    <location>
        <begin position="77"/>
        <end position="123"/>
    </location>
</feature>
<sequence length="123" mass="13222">MNKTLIAGMVAGLFALPAWAAQVPAGTKLLPEAQQIYVTNIGTEPTTIDPQLVEETAGSAIVNDLFEGLYELDNTGKIKPAGAVSYDVDKTGTVYTFKLRPEAKWSNGEPVTAADYVYGWQRA</sequence>
<dbReference type="PANTHER" id="PTHR30290:SF10">
    <property type="entry name" value="PERIPLASMIC OLIGOPEPTIDE-BINDING PROTEIN-RELATED"/>
    <property type="match status" value="1"/>
</dbReference>
<evidence type="ECO:0000259" key="6">
    <source>
        <dbReference type="Pfam" id="PF00496"/>
    </source>
</evidence>
<comment type="similarity">
    <text evidence="2">Belongs to the bacterial solute-binding protein 5 family.</text>
</comment>
<evidence type="ECO:0000256" key="3">
    <source>
        <dbReference type="ARBA" id="ARBA00022448"/>
    </source>
</evidence>
<dbReference type="Pfam" id="PF00496">
    <property type="entry name" value="SBP_bac_5"/>
    <property type="match status" value="1"/>
</dbReference>
<evidence type="ECO:0000313" key="8">
    <source>
        <dbReference type="Proteomes" id="UP001204061"/>
    </source>
</evidence>
<organism evidence="7 8">
    <name type="scientific">Aeromonas veronii</name>
    <dbReference type="NCBI Taxonomy" id="654"/>
    <lineage>
        <taxon>Bacteria</taxon>
        <taxon>Pseudomonadati</taxon>
        <taxon>Pseudomonadota</taxon>
        <taxon>Gammaproteobacteria</taxon>
        <taxon>Aeromonadales</taxon>
        <taxon>Aeromonadaceae</taxon>
        <taxon>Aeromonas</taxon>
    </lineage>
</organism>
<dbReference type="GO" id="GO:1904680">
    <property type="term" value="F:peptide transmembrane transporter activity"/>
    <property type="evidence" value="ECO:0007669"/>
    <property type="project" value="TreeGrafter"/>
</dbReference>
<accession>A0AAW5MI50</accession>
<name>A0AAW5MI50_AERVE</name>
<evidence type="ECO:0000256" key="5">
    <source>
        <dbReference type="SAM" id="SignalP"/>
    </source>
</evidence>
<comment type="caution">
    <text evidence="7">The sequence shown here is derived from an EMBL/GenBank/DDBJ whole genome shotgun (WGS) entry which is preliminary data.</text>
</comment>